<evidence type="ECO:0000313" key="1">
    <source>
        <dbReference type="EMBL" id="KAI8575046.1"/>
    </source>
</evidence>
<evidence type="ECO:0000313" key="2">
    <source>
        <dbReference type="Proteomes" id="UP001206595"/>
    </source>
</evidence>
<keyword evidence="2" id="KW-1185">Reference proteome</keyword>
<proteinExistence type="predicted"/>
<dbReference type="AlphaFoldDB" id="A0AAD5DZF0"/>
<dbReference type="RefSeq" id="XP_051440052.1">
    <property type="nucleotide sequence ID" value="XM_051593201.1"/>
</dbReference>
<dbReference type="Proteomes" id="UP001206595">
    <property type="component" value="Unassembled WGS sequence"/>
</dbReference>
<protein>
    <submittedName>
        <fullName evidence="1">Uncharacterized protein</fullName>
    </submittedName>
</protein>
<reference evidence="1" key="1">
    <citation type="submission" date="2021-06" db="EMBL/GenBank/DDBJ databases">
        <authorList>
            <consortium name="DOE Joint Genome Institute"/>
            <person name="Mondo S.J."/>
            <person name="Amses K.R."/>
            <person name="Simmons D.R."/>
            <person name="Longcore J.E."/>
            <person name="Seto K."/>
            <person name="Alves G.H."/>
            <person name="Bonds A.E."/>
            <person name="Quandt C.A."/>
            <person name="Davis W.J."/>
            <person name="Chang Y."/>
            <person name="Letcher P.M."/>
            <person name="Powell M.J."/>
            <person name="Kuo A."/>
            <person name="Labutti K."/>
            <person name="Pangilinan J."/>
            <person name="Andreopoulos W."/>
            <person name="Tritt A."/>
            <person name="Riley R."/>
            <person name="Hundley H."/>
            <person name="Johnson J."/>
            <person name="Lipzen A."/>
            <person name="Barry K."/>
            <person name="Berbee M.L."/>
            <person name="Buchler N.E."/>
            <person name="Grigoriev I.V."/>
            <person name="Spatafora J.W."/>
            <person name="Stajich J.E."/>
            <person name="James T.Y."/>
        </authorList>
    </citation>
    <scope>NUCLEOTIDE SEQUENCE</scope>
    <source>
        <strain evidence="1">AG</strain>
    </source>
</reference>
<organism evidence="1 2">
    <name type="scientific">Umbelopsis ramanniana AG</name>
    <dbReference type="NCBI Taxonomy" id="1314678"/>
    <lineage>
        <taxon>Eukaryota</taxon>
        <taxon>Fungi</taxon>
        <taxon>Fungi incertae sedis</taxon>
        <taxon>Mucoromycota</taxon>
        <taxon>Mucoromycotina</taxon>
        <taxon>Umbelopsidomycetes</taxon>
        <taxon>Umbelopsidales</taxon>
        <taxon>Umbelopsidaceae</taxon>
        <taxon>Umbelopsis</taxon>
    </lineage>
</organism>
<name>A0AAD5DZF0_UMBRA</name>
<accession>A0AAD5DZF0</accession>
<comment type="caution">
    <text evidence="1">The sequence shown here is derived from an EMBL/GenBank/DDBJ whole genome shotgun (WGS) entry which is preliminary data.</text>
</comment>
<dbReference type="GeneID" id="75918543"/>
<gene>
    <name evidence="1" type="ORF">K450DRAFT_275976</name>
</gene>
<sequence length="233" mass="25465">MYVTLTGSLTSLPVWSSSEVKMRKAKADLDFAAYFLVREGTTRVLCNVSSLAILEFLREGNISVGDKVHIGGDLSAKMYRSGVSLSVNVDFLRNITTLRASDQSKTTVEDMLSYLQPSTTATVKDGFDADSLREKMKQAEKAYAKSVKEAQKLAVSAGNGQDEENDSSKSVILSSHYEEEEISNMELDMELEGLSTQTIEPQHPIGQSCLASSVTARATGSYTHWSEDGEVKN</sequence>
<reference evidence="1" key="2">
    <citation type="journal article" date="2022" name="Proc. Natl. Acad. Sci. U.S.A.">
        <title>Diploid-dominant life cycles characterize the early evolution of Fungi.</title>
        <authorList>
            <person name="Amses K.R."/>
            <person name="Simmons D.R."/>
            <person name="Longcore J.E."/>
            <person name="Mondo S.J."/>
            <person name="Seto K."/>
            <person name="Jeronimo G.H."/>
            <person name="Bonds A.E."/>
            <person name="Quandt C.A."/>
            <person name="Davis W.J."/>
            <person name="Chang Y."/>
            <person name="Federici B.A."/>
            <person name="Kuo A."/>
            <person name="LaButti K."/>
            <person name="Pangilinan J."/>
            <person name="Andreopoulos W."/>
            <person name="Tritt A."/>
            <person name="Riley R."/>
            <person name="Hundley H."/>
            <person name="Johnson J."/>
            <person name="Lipzen A."/>
            <person name="Barry K."/>
            <person name="Lang B.F."/>
            <person name="Cuomo C.A."/>
            <person name="Buchler N.E."/>
            <person name="Grigoriev I.V."/>
            <person name="Spatafora J.W."/>
            <person name="Stajich J.E."/>
            <person name="James T.Y."/>
        </authorList>
    </citation>
    <scope>NUCLEOTIDE SEQUENCE</scope>
    <source>
        <strain evidence="1">AG</strain>
    </source>
</reference>
<dbReference type="EMBL" id="MU621006">
    <property type="protein sequence ID" value="KAI8575046.1"/>
    <property type="molecule type" value="Genomic_DNA"/>
</dbReference>